<dbReference type="PROSITE" id="PS51257">
    <property type="entry name" value="PROKAR_LIPOPROTEIN"/>
    <property type="match status" value="1"/>
</dbReference>
<dbReference type="PANTHER" id="PTHR30383">
    <property type="entry name" value="THIOESTERASE 1/PROTEASE 1/LYSOPHOSPHOLIPASE L1"/>
    <property type="match status" value="1"/>
</dbReference>
<dbReference type="Pfam" id="PF13472">
    <property type="entry name" value="Lipase_GDSL_2"/>
    <property type="match status" value="1"/>
</dbReference>
<reference evidence="3" key="1">
    <citation type="submission" date="2023-07" db="EMBL/GenBank/DDBJ databases">
        <title>Gilvimarinus algae sp. nov., isolated from the surface of Kelp.</title>
        <authorList>
            <person name="Sun Y.Y."/>
            <person name="Gong Y."/>
            <person name="Du Z.J."/>
        </authorList>
    </citation>
    <scope>NUCLEOTIDE SEQUENCE</scope>
    <source>
        <strain evidence="3">SDUM040014</strain>
    </source>
</reference>
<evidence type="ECO:0000256" key="1">
    <source>
        <dbReference type="SAM" id="SignalP"/>
    </source>
</evidence>
<keyword evidence="1" id="KW-0732">Signal</keyword>
<proteinExistence type="predicted"/>
<feature type="signal peptide" evidence="1">
    <location>
        <begin position="1"/>
        <end position="31"/>
    </location>
</feature>
<name>A0ABT8TCU2_9GAMM</name>
<dbReference type="SUPFAM" id="SSF52266">
    <property type="entry name" value="SGNH hydrolase"/>
    <property type="match status" value="1"/>
</dbReference>
<dbReference type="InterPro" id="IPR051532">
    <property type="entry name" value="Ester_Hydrolysis_Enzymes"/>
</dbReference>
<dbReference type="EMBL" id="JAULRT010000047">
    <property type="protein sequence ID" value="MDO3381932.1"/>
    <property type="molecule type" value="Genomic_DNA"/>
</dbReference>
<feature type="chain" id="PRO_5047335346" evidence="1">
    <location>
        <begin position="32"/>
        <end position="253"/>
    </location>
</feature>
<accession>A0ABT8TCU2</accession>
<dbReference type="RefSeq" id="WP_302712084.1">
    <property type="nucleotide sequence ID" value="NZ_JAULRT010000047.1"/>
</dbReference>
<dbReference type="InterPro" id="IPR036514">
    <property type="entry name" value="SGNH_hydro_sf"/>
</dbReference>
<feature type="domain" description="SGNH hydrolase-type esterase" evidence="2">
    <location>
        <begin position="74"/>
        <end position="237"/>
    </location>
</feature>
<evidence type="ECO:0000313" key="3">
    <source>
        <dbReference type="EMBL" id="MDO3381932.1"/>
    </source>
</evidence>
<sequence length="253" mass="28518">MIDTAFKRLIKPLSVTGFFLLSCLAGTVALAEQPRSTQPVPRTQQFSWMSLSSWYQRHADDVALAEQGQARVVFLGDSITQDWNHKLWEQHFAPLGAVNFAIGGDLTQNMLWRFDHGNVEQLDPQLVVLMAGVNNYLHHKATPEDTYAGVKAVLERALNAYPNAQVILQGILPFGERPNTAERDWVIASNRLIRTLAEDHSRVSYYDFGERFLQKDGRISKEIMGDYLHPSAAGYALWLDELLPPVKAALEQE</sequence>
<dbReference type="InterPro" id="IPR013830">
    <property type="entry name" value="SGNH_hydro"/>
</dbReference>
<gene>
    <name evidence="3" type="ORF">QWI16_07060</name>
</gene>
<dbReference type="PANTHER" id="PTHR30383:SF5">
    <property type="entry name" value="SGNH HYDROLASE-TYPE ESTERASE DOMAIN-CONTAINING PROTEIN"/>
    <property type="match status" value="1"/>
</dbReference>
<keyword evidence="4" id="KW-1185">Reference proteome</keyword>
<dbReference type="Gene3D" id="3.40.50.1110">
    <property type="entry name" value="SGNH hydrolase"/>
    <property type="match status" value="1"/>
</dbReference>
<comment type="caution">
    <text evidence="3">The sequence shown here is derived from an EMBL/GenBank/DDBJ whole genome shotgun (WGS) entry which is preliminary data.</text>
</comment>
<organism evidence="3 4">
    <name type="scientific">Gilvimarinus algae</name>
    <dbReference type="NCBI Taxonomy" id="3058037"/>
    <lineage>
        <taxon>Bacteria</taxon>
        <taxon>Pseudomonadati</taxon>
        <taxon>Pseudomonadota</taxon>
        <taxon>Gammaproteobacteria</taxon>
        <taxon>Cellvibrionales</taxon>
        <taxon>Cellvibrionaceae</taxon>
        <taxon>Gilvimarinus</taxon>
    </lineage>
</organism>
<protein>
    <submittedName>
        <fullName evidence="3">GDSL-type esterase/lipase family protein</fullName>
    </submittedName>
</protein>
<evidence type="ECO:0000259" key="2">
    <source>
        <dbReference type="Pfam" id="PF13472"/>
    </source>
</evidence>
<dbReference type="Proteomes" id="UP001168380">
    <property type="component" value="Unassembled WGS sequence"/>
</dbReference>
<evidence type="ECO:0000313" key="4">
    <source>
        <dbReference type="Proteomes" id="UP001168380"/>
    </source>
</evidence>